<dbReference type="EMBL" id="CP012673">
    <property type="protein sequence ID" value="AUX40163.1"/>
    <property type="molecule type" value="Genomic_DNA"/>
</dbReference>
<dbReference type="AlphaFoldDB" id="A0A2L0ELJ0"/>
<feature type="compositionally biased region" description="Gly residues" evidence="1">
    <location>
        <begin position="40"/>
        <end position="49"/>
    </location>
</feature>
<sequence>MLRSSHGALLATAVALATSLAGCRPAEQTGWPAPVASADGTGGAGGTSGTSGTTDAGAGGLAGHGQGAAGSGGGELPPPPPPAAEPLAVLNWNTKDFFNDQDDTAGDDETVLSPSRYRDKREAVAAVLAQLDPDIAVLQEVEHLGVLEDLNRIELGGAYPHAALVEAYDPRGIDVGALSKIPFDRIVSHRDDRFPLRGTNTPVYTFTRDCLELHLTRGGRKVILLGVHYKAKASPDDPDRRLAEAQRTRAIADALAAEHPTAAITVLGDFNDLPGSPPFQAVAGAGQATFEDVAAAVPPADRWTYDFRGQLELIDHQMVNPLLRGMLDPGSVQIPHGPQIDDASDHAPVFSVYRITPPT</sequence>
<proteinExistence type="predicted"/>
<accession>A0A2L0ELJ0</accession>
<dbReference type="PROSITE" id="PS51257">
    <property type="entry name" value="PROKAR_LIPOPROTEIN"/>
    <property type="match status" value="1"/>
</dbReference>
<reference evidence="4 5" key="1">
    <citation type="submission" date="2015-09" db="EMBL/GenBank/DDBJ databases">
        <title>Sorangium comparison.</title>
        <authorList>
            <person name="Zaburannyi N."/>
            <person name="Bunk B."/>
            <person name="Overmann J."/>
            <person name="Mueller R."/>
        </authorList>
    </citation>
    <scope>NUCLEOTIDE SEQUENCE [LARGE SCALE GENOMIC DNA]</scope>
    <source>
        <strain evidence="4 5">So ce26</strain>
    </source>
</reference>
<feature type="domain" description="Endonuclease/exonuclease/phosphatase" evidence="3">
    <location>
        <begin position="112"/>
        <end position="319"/>
    </location>
</feature>
<feature type="chain" id="PRO_5014894965" description="Endonuclease/exonuclease/phosphatase domain-containing protein" evidence="2">
    <location>
        <begin position="18"/>
        <end position="359"/>
    </location>
</feature>
<dbReference type="PANTHER" id="PTHR42834">
    <property type="entry name" value="ENDONUCLEASE/EXONUCLEASE/PHOSPHATASE FAMILY PROTEIN (AFU_ORTHOLOGUE AFUA_3G09210)"/>
    <property type="match status" value="1"/>
</dbReference>
<keyword evidence="2" id="KW-0732">Signal</keyword>
<dbReference type="Pfam" id="PF19580">
    <property type="entry name" value="Exo_endo_phos_3"/>
    <property type="match status" value="1"/>
</dbReference>
<evidence type="ECO:0000259" key="3">
    <source>
        <dbReference type="Pfam" id="PF19580"/>
    </source>
</evidence>
<dbReference type="OrthoDB" id="1398885at2"/>
<dbReference type="RefSeq" id="WP_159396744.1">
    <property type="nucleotide sequence ID" value="NZ_CP012673.1"/>
</dbReference>
<name>A0A2L0ELJ0_SORCE</name>
<evidence type="ECO:0000256" key="1">
    <source>
        <dbReference type="SAM" id="MobiDB-lite"/>
    </source>
</evidence>
<gene>
    <name evidence="4" type="ORF">SOCE26_015600</name>
</gene>
<protein>
    <recommendedName>
        <fullName evidence="3">Endonuclease/exonuclease/phosphatase domain-containing protein</fullName>
    </recommendedName>
</protein>
<feature type="region of interest" description="Disordered" evidence="1">
    <location>
        <begin position="31"/>
        <end position="87"/>
    </location>
</feature>
<dbReference type="GO" id="GO:0003824">
    <property type="term" value="F:catalytic activity"/>
    <property type="evidence" value="ECO:0007669"/>
    <property type="project" value="InterPro"/>
</dbReference>
<feature type="signal peptide" evidence="2">
    <location>
        <begin position="1"/>
        <end position="17"/>
    </location>
</feature>
<dbReference type="PANTHER" id="PTHR42834:SF1">
    <property type="entry name" value="ENDONUCLEASE_EXONUCLEASE_PHOSPHATASE FAMILY PROTEIN (AFU_ORTHOLOGUE AFUA_3G09210)"/>
    <property type="match status" value="1"/>
</dbReference>
<organism evidence="4 5">
    <name type="scientific">Sorangium cellulosum</name>
    <name type="common">Polyangium cellulosum</name>
    <dbReference type="NCBI Taxonomy" id="56"/>
    <lineage>
        <taxon>Bacteria</taxon>
        <taxon>Pseudomonadati</taxon>
        <taxon>Myxococcota</taxon>
        <taxon>Polyangia</taxon>
        <taxon>Polyangiales</taxon>
        <taxon>Polyangiaceae</taxon>
        <taxon>Sorangium</taxon>
    </lineage>
</organism>
<evidence type="ECO:0000313" key="4">
    <source>
        <dbReference type="EMBL" id="AUX40163.1"/>
    </source>
</evidence>
<evidence type="ECO:0000256" key="2">
    <source>
        <dbReference type="SAM" id="SignalP"/>
    </source>
</evidence>
<dbReference type="InterPro" id="IPR005135">
    <property type="entry name" value="Endo/exonuclease/phosphatase"/>
</dbReference>
<dbReference type="SUPFAM" id="SSF56219">
    <property type="entry name" value="DNase I-like"/>
    <property type="match status" value="1"/>
</dbReference>
<dbReference type="InterPro" id="IPR036691">
    <property type="entry name" value="Endo/exonu/phosph_ase_sf"/>
</dbReference>
<feature type="compositionally biased region" description="Gly residues" evidence="1">
    <location>
        <begin position="57"/>
        <end position="75"/>
    </location>
</feature>
<evidence type="ECO:0000313" key="5">
    <source>
        <dbReference type="Proteomes" id="UP000238348"/>
    </source>
</evidence>
<dbReference type="Proteomes" id="UP000238348">
    <property type="component" value="Chromosome"/>
</dbReference>
<dbReference type="Gene3D" id="3.60.10.10">
    <property type="entry name" value="Endonuclease/exonuclease/phosphatase"/>
    <property type="match status" value="1"/>
</dbReference>